<evidence type="ECO:0000256" key="2">
    <source>
        <dbReference type="ARBA" id="ARBA00023125"/>
    </source>
</evidence>
<dbReference type="eggNOG" id="COG2207">
    <property type="taxonomic scope" value="Bacteria"/>
</dbReference>
<dbReference type="Pfam" id="PF12833">
    <property type="entry name" value="HTH_18"/>
    <property type="match status" value="1"/>
</dbReference>
<dbReference type="PANTHER" id="PTHR47894:SF4">
    <property type="entry name" value="HTH-TYPE TRANSCRIPTIONAL REGULATOR GADX"/>
    <property type="match status" value="1"/>
</dbReference>
<reference evidence="4 5" key="1">
    <citation type="journal article" date="2011" name="J. Bacteriol.">
        <title>Genome sequence of strain IMCC3088, a proteorhodopsin-containing marine bacterium belonging to the OM60/NOR5 clade.</title>
        <authorList>
            <person name="Jang Y."/>
            <person name="Oh H.M."/>
            <person name="Kang I."/>
            <person name="Lee K."/>
            <person name="Yang S.J."/>
            <person name="Cho J.C."/>
        </authorList>
    </citation>
    <scope>NUCLEOTIDE SEQUENCE [LARGE SCALE GENOMIC DNA]</scope>
    <source>
        <strain evidence="4 5">IMCC3088</strain>
    </source>
</reference>
<name>F3KY79_9GAMM</name>
<organism evidence="4 5">
    <name type="scientific">Aequoribacter fuscus</name>
    <dbReference type="NCBI Taxonomy" id="2518989"/>
    <lineage>
        <taxon>Bacteria</taxon>
        <taxon>Pseudomonadati</taxon>
        <taxon>Pseudomonadota</taxon>
        <taxon>Gammaproteobacteria</taxon>
        <taxon>Cellvibrionales</taxon>
        <taxon>Halieaceae</taxon>
        <taxon>Aequoribacter</taxon>
    </lineage>
</organism>
<keyword evidence="3" id="KW-0804">Transcription</keyword>
<dbReference type="PANTHER" id="PTHR47894">
    <property type="entry name" value="HTH-TYPE TRANSCRIPTIONAL REGULATOR GADX"/>
    <property type="match status" value="1"/>
</dbReference>
<keyword evidence="5" id="KW-1185">Reference proteome</keyword>
<dbReference type="PROSITE" id="PS51702">
    <property type="entry name" value="HTH_MU"/>
    <property type="match status" value="1"/>
</dbReference>
<keyword evidence="1" id="KW-0805">Transcription regulation</keyword>
<evidence type="ECO:0000313" key="5">
    <source>
        <dbReference type="Proteomes" id="UP000005615"/>
    </source>
</evidence>
<dbReference type="GO" id="GO:0005829">
    <property type="term" value="C:cytosol"/>
    <property type="evidence" value="ECO:0007669"/>
    <property type="project" value="TreeGrafter"/>
</dbReference>
<gene>
    <name evidence="4" type="ORF">IMCC3088_1247</name>
</gene>
<dbReference type="EMBL" id="AEIG01000002">
    <property type="protein sequence ID" value="EGG30935.1"/>
    <property type="molecule type" value="Genomic_DNA"/>
</dbReference>
<evidence type="ECO:0000313" key="4">
    <source>
        <dbReference type="EMBL" id="EGG30935.1"/>
    </source>
</evidence>
<comment type="caution">
    <text evidence="4">The sequence shown here is derived from an EMBL/GenBank/DDBJ whole genome shotgun (WGS) entry which is preliminary data.</text>
</comment>
<evidence type="ECO:0000256" key="1">
    <source>
        <dbReference type="ARBA" id="ARBA00023015"/>
    </source>
</evidence>
<proteinExistence type="predicted"/>
<dbReference type="RefSeq" id="WP_009574356.1">
    <property type="nucleotide sequence ID" value="NZ_AEIG01000002.1"/>
</dbReference>
<dbReference type="Gene3D" id="1.10.10.60">
    <property type="entry name" value="Homeodomain-like"/>
    <property type="match status" value="1"/>
</dbReference>
<dbReference type="InterPro" id="IPR032687">
    <property type="entry name" value="AraC-type_N"/>
</dbReference>
<dbReference type="STRING" id="2518989.IMCC3088_1247"/>
<dbReference type="SUPFAM" id="SSF46689">
    <property type="entry name" value="Homeodomain-like"/>
    <property type="match status" value="1"/>
</dbReference>
<dbReference type="GO" id="GO:0003700">
    <property type="term" value="F:DNA-binding transcription factor activity"/>
    <property type="evidence" value="ECO:0007669"/>
    <property type="project" value="InterPro"/>
</dbReference>
<protein>
    <submittedName>
        <fullName evidence="4">Helix-turn-helix domain-containing protein</fullName>
    </submittedName>
</protein>
<dbReference type="PROSITE" id="PS01124">
    <property type="entry name" value="HTH_ARAC_FAMILY_2"/>
    <property type="match status" value="1"/>
</dbReference>
<dbReference type="InterPro" id="IPR003314">
    <property type="entry name" value="Mu-type_HTH"/>
</dbReference>
<dbReference type="AlphaFoldDB" id="F3KY79"/>
<dbReference type="InterPro" id="IPR018060">
    <property type="entry name" value="HTH_AraC"/>
</dbReference>
<dbReference type="SMART" id="SM00342">
    <property type="entry name" value="HTH_ARAC"/>
    <property type="match status" value="1"/>
</dbReference>
<keyword evidence="2" id="KW-0238">DNA-binding</keyword>
<dbReference type="InterPro" id="IPR009057">
    <property type="entry name" value="Homeodomain-like_sf"/>
</dbReference>
<dbReference type="OrthoDB" id="6816069at2"/>
<evidence type="ECO:0000256" key="3">
    <source>
        <dbReference type="ARBA" id="ARBA00023163"/>
    </source>
</evidence>
<accession>F3KY79</accession>
<dbReference type="Pfam" id="PF12625">
    <property type="entry name" value="Arabinose_bd"/>
    <property type="match status" value="1"/>
</dbReference>
<sequence>MPAMVRAALLGNYAATAKRLGLDPRVYLAQYDLPISVLNHPDRRIPASIVGALLEQSALDSDCTTFGLEMASTRQMSDFGVVGLLLTHQPSLRAALKITQDYRYLLNDSLIIDVEESDNLAIIREEIVSDNQLSNPQTSNYGLGVLFKMFQAFLGPQWHPHSMYFSHQAPSDLKPFRDFFGCRCYFGADFNGLVCTSQDLDTPNQVADPIMRNYLERFLESMRSDSPLSLSDEIRQAIALLLPLGRSSIDQIAPTLGVHPRTLQRRLREQGLSYSNLLLETRVELLKRYMANGQYSLGSIAELLGYASAPAFTRWFQGQFGESPRAYRQRLHPSIHPARAVPSLARKK</sequence>
<dbReference type="GO" id="GO:0000976">
    <property type="term" value="F:transcription cis-regulatory region binding"/>
    <property type="evidence" value="ECO:0007669"/>
    <property type="project" value="TreeGrafter"/>
</dbReference>
<dbReference type="Proteomes" id="UP000005615">
    <property type="component" value="Unassembled WGS sequence"/>
</dbReference>